<dbReference type="HAMAP" id="MF_00984">
    <property type="entry name" value="SSB"/>
    <property type="match status" value="1"/>
</dbReference>
<dbReference type="Gene3D" id="2.40.50.140">
    <property type="entry name" value="Nucleic acid-binding proteins"/>
    <property type="match status" value="1"/>
</dbReference>
<dbReference type="CDD" id="cd04496">
    <property type="entry name" value="SSB_OBF"/>
    <property type="match status" value="1"/>
</dbReference>
<dbReference type="EMBL" id="LXZO01000079">
    <property type="protein sequence ID" value="PAY47533.1"/>
    <property type="molecule type" value="Genomic_DNA"/>
</dbReference>
<dbReference type="Pfam" id="PF00436">
    <property type="entry name" value="SSB"/>
    <property type="match status" value="1"/>
</dbReference>
<name>A0A9X6XLB6_9LACO</name>
<evidence type="ECO:0000256" key="3">
    <source>
        <dbReference type="PIRNR" id="PIRNR002070"/>
    </source>
</evidence>
<dbReference type="PANTHER" id="PTHR10302">
    <property type="entry name" value="SINGLE-STRANDED DNA-BINDING PROTEIN"/>
    <property type="match status" value="1"/>
</dbReference>
<dbReference type="PANTHER" id="PTHR10302:SF27">
    <property type="entry name" value="SINGLE-STRANDED DNA-BINDING PROTEIN"/>
    <property type="match status" value="1"/>
</dbReference>
<sequence length="147" mass="16555">MMNHVSLIGCLARNVEVKNTQSGSQVARFSLAVRREYKNKATGKYEADFINCTAWGRNAEFLQNYTAKGKQVGIEGSLQVSSYEKDGQKVYSTDVVVNKVTLIEKVERDNYTGVAQNQEQHIENGNEYGSYDDYEVYPDDPGYDVGF</sequence>
<keyword evidence="1 2" id="KW-0238">DNA-binding</keyword>
<accession>A0A9X6XLB6</accession>
<dbReference type="InterPro" id="IPR012340">
    <property type="entry name" value="NA-bd_OB-fold"/>
</dbReference>
<dbReference type="GO" id="GO:0003697">
    <property type="term" value="F:single-stranded DNA binding"/>
    <property type="evidence" value="ECO:0007669"/>
    <property type="project" value="UniProtKB-UniRule"/>
</dbReference>
<comment type="subunit">
    <text evidence="2">Homotetramer.</text>
</comment>
<evidence type="ECO:0000313" key="6">
    <source>
        <dbReference type="Proteomes" id="UP000218139"/>
    </source>
</evidence>
<feature type="region of interest" description="Disordered" evidence="4">
    <location>
        <begin position="114"/>
        <end position="135"/>
    </location>
</feature>
<organism evidence="5 6">
    <name type="scientific">Ligilactobacillus salivarius</name>
    <dbReference type="NCBI Taxonomy" id="1624"/>
    <lineage>
        <taxon>Bacteria</taxon>
        <taxon>Bacillati</taxon>
        <taxon>Bacillota</taxon>
        <taxon>Bacilli</taxon>
        <taxon>Lactobacillales</taxon>
        <taxon>Lactobacillaceae</taxon>
        <taxon>Ligilactobacillus</taxon>
    </lineage>
</organism>
<dbReference type="InterPro" id="IPR011344">
    <property type="entry name" value="ssDNA-bd"/>
</dbReference>
<evidence type="ECO:0000313" key="5">
    <source>
        <dbReference type="EMBL" id="PAY47533.1"/>
    </source>
</evidence>
<reference evidence="5 6" key="1">
    <citation type="submission" date="2016-05" db="EMBL/GenBank/DDBJ databases">
        <authorList>
            <person name="Lee J.-Y."/>
            <person name="Kim E.B."/>
            <person name="Choi Y.-J."/>
        </authorList>
    </citation>
    <scope>NUCLEOTIDE SEQUENCE [LARGE SCALE GENOMIC DNA]</scope>
    <source>
        <strain evidence="5 6">KLA006</strain>
    </source>
</reference>
<comment type="caution">
    <text evidence="2">Lacks conserved residue(s) required for the propagation of feature annotation.</text>
</comment>
<comment type="caution">
    <text evidence="5">The sequence shown here is derived from an EMBL/GenBank/DDBJ whole genome shotgun (WGS) entry which is preliminary data.</text>
</comment>
<evidence type="ECO:0000256" key="4">
    <source>
        <dbReference type="SAM" id="MobiDB-lite"/>
    </source>
</evidence>
<protein>
    <recommendedName>
        <fullName evidence="2 3">Single-stranded DNA-binding protein</fullName>
        <shortName evidence="2">SSB</shortName>
    </recommendedName>
</protein>
<gene>
    <name evidence="5" type="ORF">A8C52_00620</name>
</gene>
<dbReference type="PROSITE" id="PS50935">
    <property type="entry name" value="SSB"/>
    <property type="match status" value="1"/>
</dbReference>
<dbReference type="SUPFAM" id="SSF50249">
    <property type="entry name" value="Nucleic acid-binding proteins"/>
    <property type="match status" value="1"/>
</dbReference>
<dbReference type="NCBIfam" id="TIGR00621">
    <property type="entry name" value="ssb"/>
    <property type="match status" value="1"/>
</dbReference>
<evidence type="ECO:0000256" key="2">
    <source>
        <dbReference type="HAMAP-Rule" id="MF_00984"/>
    </source>
</evidence>
<dbReference type="Proteomes" id="UP000218139">
    <property type="component" value="Unassembled WGS sequence"/>
</dbReference>
<dbReference type="InterPro" id="IPR000424">
    <property type="entry name" value="Primosome_PriB/ssb"/>
</dbReference>
<dbReference type="GO" id="GO:0009295">
    <property type="term" value="C:nucleoid"/>
    <property type="evidence" value="ECO:0007669"/>
    <property type="project" value="TreeGrafter"/>
</dbReference>
<dbReference type="AlphaFoldDB" id="A0A9X6XLB6"/>
<dbReference type="PIRSF" id="PIRSF002070">
    <property type="entry name" value="SSB"/>
    <property type="match status" value="1"/>
</dbReference>
<dbReference type="GO" id="GO:0006260">
    <property type="term" value="P:DNA replication"/>
    <property type="evidence" value="ECO:0007669"/>
    <property type="project" value="InterPro"/>
</dbReference>
<evidence type="ECO:0000256" key="1">
    <source>
        <dbReference type="ARBA" id="ARBA00023125"/>
    </source>
</evidence>
<proteinExistence type="inferred from homology"/>